<comment type="caution">
    <text evidence="2">The sequence shown here is derived from an EMBL/GenBank/DDBJ whole genome shotgun (WGS) entry which is preliminary data.</text>
</comment>
<dbReference type="EMBL" id="JAEUBG010000470">
    <property type="protein sequence ID" value="KAH3688202.1"/>
    <property type="molecule type" value="Genomic_DNA"/>
</dbReference>
<dbReference type="AlphaFoldDB" id="A0A9P8QBX4"/>
<evidence type="ECO:0000313" key="3">
    <source>
        <dbReference type="Proteomes" id="UP000774326"/>
    </source>
</evidence>
<keyword evidence="3" id="KW-1185">Reference proteome</keyword>
<evidence type="ECO:0000313" key="2">
    <source>
        <dbReference type="EMBL" id="KAH3688202.1"/>
    </source>
</evidence>
<feature type="region of interest" description="Disordered" evidence="1">
    <location>
        <begin position="61"/>
        <end position="81"/>
    </location>
</feature>
<proteinExistence type="predicted"/>
<accession>A0A9P8QBX4</accession>
<evidence type="ECO:0000256" key="1">
    <source>
        <dbReference type="SAM" id="MobiDB-lite"/>
    </source>
</evidence>
<name>A0A9P8QBX4_WICPI</name>
<sequence>MGAEIITIDDFVSEDHRSTVPSILGRLQGVLDDLSNLVLIKRNTRNRVQFLVQRSTEIILEDETGGRDPDSGPGGSEGVLDRSGCSLMVLRNSGYQG</sequence>
<organism evidence="2 3">
    <name type="scientific">Wickerhamomyces pijperi</name>
    <name type="common">Yeast</name>
    <name type="synonym">Pichia pijperi</name>
    <dbReference type="NCBI Taxonomy" id="599730"/>
    <lineage>
        <taxon>Eukaryota</taxon>
        <taxon>Fungi</taxon>
        <taxon>Dikarya</taxon>
        <taxon>Ascomycota</taxon>
        <taxon>Saccharomycotina</taxon>
        <taxon>Saccharomycetes</taxon>
        <taxon>Phaffomycetales</taxon>
        <taxon>Wickerhamomycetaceae</taxon>
        <taxon>Wickerhamomyces</taxon>
    </lineage>
</organism>
<gene>
    <name evidence="2" type="ORF">WICPIJ_000844</name>
</gene>
<protein>
    <submittedName>
        <fullName evidence="2">Uncharacterized protein</fullName>
    </submittedName>
</protein>
<reference evidence="2" key="1">
    <citation type="journal article" date="2021" name="Open Biol.">
        <title>Shared evolutionary footprints suggest mitochondrial oxidative damage underlies multiple complex I losses in fungi.</title>
        <authorList>
            <person name="Schikora-Tamarit M.A."/>
            <person name="Marcet-Houben M."/>
            <person name="Nosek J."/>
            <person name="Gabaldon T."/>
        </authorList>
    </citation>
    <scope>NUCLEOTIDE SEQUENCE</scope>
    <source>
        <strain evidence="2">CBS2887</strain>
    </source>
</reference>
<reference evidence="2" key="2">
    <citation type="submission" date="2021-01" db="EMBL/GenBank/DDBJ databases">
        <authorList>
            <person name="Schikora-Tamarit M.A."/>
        </authorList>
    </citation>
    <scope>NUCLEOTIDE SEQUENCE</scope>
    <source>
        <strain evidence="2">CBS2887</strain>
    </source>
</reference>
<dbReference type="Proteomes" id="UP000774326">
    <property type="component" value="Unassembled WGS sequence"/>
</dbReference>